<dbReference type="Proteomes" id="UP000177791">
    <property type="component" value="Unassembled WGS sequence"/>
</dbReference>
<dbReference type="EMBL" id="MDZC01000021">
    <property type="protein sequence ID" value="OGX88183.1"/>
    <property type="molecule type" value="Genomic_DNA"/>
</dbReference>
<feature type="transmembrane region" description="Helical" evidence="1">
    <location>
        <begin position="107"/>
        <end position="126"/>
    </location>
</feature>
<feature type="transmembrane region" description="Helical" evidence="1">
    <location>
        <begin position="340"/>
        <end position="357"/>
    </location>
</feature>
<feature type="transmembrane region" description="Helical" evidence="1">
    <location>
        <begin position="74"/>
        <end position="100"/>
    </location>
</feature>
<sequence length="408" mass="44272">MGPRVGEKGQWFGWLVAWALLVQLGLYAWATAPGLAGTADSGFYLHAADTLRASGHLLNPDGTAYRYWPPLYPVLLALGGSLGALRILHGVALAMSLLAWSQLGRQLLPRAAALVLPWALALSTPWLVVSKFVWGETVFLALVAGYVLALFRGLQTWRGQWWAAATAVGFLLPLQRTAGLFLLAGLALGLVVQHKQLAPKQRLLVAGHFVLTGLGGLAWHFYALLLAAPTVYKLNQGWAQFFSSAADYGFVLSRWLVPVRAAWRPELTAVWALALAGLLAWLWPRNAGLKERRLAPPAIAPWVRHFPAVLWVAVAFFLLLLLVATTFTRSAAGLYDAERYASVLFGPVVVLGLLGVGRWFTSPLGSKKWLSWLVMGIVGLWLAYSAGRAGSNAAALRQLAPLKLHEGK</sequence>
<organism evidence="2 3">
    <name type="scientific">Hymenobacter glacialis</name>
    <dbReference type="NCBI Taxonomy" id="1908236"/>
    <lineage>
        <taxon>Bacteria</taxon>
        <taxon>Pseudomonadati</taxon>
        <taxon>Bacteroidota</taxon>
        <taxon>Cytophagia</taxon>
        <taxon>Cytophagales</taxon>
        <taxon>Hymenobacteraceae</taxon>
        <taxon>Hymenobacter</taxon>
    </lineage>
</organism>
<feature type="transmembrane region" description="Helical" evidence="1">
    <location>
        <begin position="163"/>
        <end position="191"/>
    </location>
</feature>
<keyword evidence="1" id="KW-0812">Transmembrane</keyword>
<proteinExistence type="predicted"/>
<feature type="transmembrane region" description="Helical" evidence="1">
    <location>
        <begin position="308"/>
        <end position="328"/>
    </location>
</feature>
<evidence type="ECO:0000313" key="3">
    <source>
        <dbReference type="Proteomes" id="UP000177791"/>
    </source>
</evidence>
<comment type="caution">
    <text evidence="2">The sequence shown here is derived from an EMBL/GenBank/DDBJ whole genome shotgun (WGS) entry which is preliminary data.</text>
</comment>
<dbReference type="OrthoDB" id="870653at2"/>
<dbReference type="RefSeq" id="WP_070732635.1">
    <property type="nucleotide sequence ID" value="NZ_MDZC01000021.1"/>
</dbReference>
<evidence type="ECO:0000256" key="1">
    <source>
        <dbReference type="SAM" id="Phobius"/>
    </source>
</evidence>
<feature type="transmembrane region" description="Helical" evidence="1">
    <location>
        <begin position="269"/>
        <end position="287"/>
    </location>
</feature>
<keyword evidence="1" id="KW-1133">Transmembrane helix</keyword>
<feature type="transmembrane region" description="Helical" evidence="1">
    <location>
        <begin position="369"/>
        <end position="387"/>
    </location>
</feature>
<accession>A0A1G1TBD2</accession>
<keyword evidence="3" id="KW-1185">Reference proteome</keyword>
<evidence type="ECO:0008006" key="4">
    <source>
        <dbReference type="Google" id="ProtNLM"/>
    </source>
</evidence>
<feature type="transmembrane region" description="Helical" evidence="1">
    <location>
        <begin position="132"/>
        <end position="151"/>
    </location>
</feature>
<reference evidence="2 3" key="1">
    <citation type="submission" date="2016-08" db="EMBL/GenBank/DDBJ databases">
        <title>Hymenobacter coccineus sp. nov., Hymenobacter lapidarius sp. nov. and Hymenobacter glacialis sp. nov., isolated from Antarctic soil.</title>
        <authorList>
            <person name="Sedlacek I."/>
            <person name="Kralova S."/>
            <person name="Kyrova K."/>
            <person name="Maslanova I."/>
            <person name="Stankova E."/>
            <person name="Vrbovska V."/>
            <person name="Nemec M."/>
            <person name="Bartak M."/>
            <person name="Svec P."/>
            <person name="Busse H.-J."/>
            <person name="Pantucek R."/>
        </authorList>
    </citation>
    <scope>NUCLEOTIDE SEQUENCE [LARGE SCALE GENOMIC DNA]</scope>
    <source>
        <strain evidence="2 3">CCM 8648</strain>
    </source>
</reference>
<keyword evidence="1" id="KW-0472">Membrane</keyword>
<feature type="transmembrane region" description="Helical" evidence="1">
    <location>
        <begin position="237"/>
        <end position="257"/>
    </location>
</feature>
<dbReference type="AlphaFoldDB" id="A0A1G1TBD2"/>
<gene>
    <name evidence="2" type="ORF">BEN48_10190</name>
</gene>
<dbReference type="STRING" id="1908236.BEN48_10190"/>
<feature type="transmembrane region" description="Helical" evidence="1">
    <location>
        <begin position="12"/>
        <end position="30"/>
    </location>
</feature>
<name>A0A1G1TBD2_9BACT</name>
<protein>
    <recommendedName>
        <fullName evidence="4">Glycosyltransferase RgtA/B/C/D-like domain-containing protein</fullName>
    </recommendedName>
</protein>
<evidence type="ECO:0000313" key="2">
    <source>
        <dbReference type="EMBL" id="OGX88183.1"/>
    </source>
</evidence>
<feature type="transmembrane region" description="Helical" evidence="1">
    <location>
        <begin position="203"/>
        <end position="225"/>
    </location>
</feature>